<feature type="non-terminal residue" evidence="7">
    <location>
        <position position="1"/>
    </location>
</feature>
<feature type="repeat" description="Solcar" evidence="5">
    <location>
        <begin position="148"/>
        <end position="252"/>
    </location>
</feature>
<dbReference type="GO" id="GO:0000064">
    <property type="term" value="F:L-ornithine transmembrane transporter activity"/>
    <property type="evidence" value="ECO:0007669"/>
    <property type="project" value="TreeGrafter"/>
</dbReference>
<evidence type="ECO:0000256" key="4">
    <source>
        <dbReference type="ARBA" id="ARBA00022989"/>
    </source>
</evidence>
<keyword evidence="8" id="KW-1185">Reference proteome</keyword>
<dbReference type="Pfam" id="PF00153">
    <property type="entry name" value="Mito_carr"/>
    <property type="match status" value="3"/>
</dbReference>
<dbReference type="GO" id="GO:0005739">
    <property type="term" value="C:mitochondrion"/>
    <property type="evidence" value="ECO:0007669"/>
    <property type="project" value="TreeGrafter"/>
</dbReference>
<dbReference type="AlphaFoldDB" id="A0A8J2NYM3"/>
<proteinExistence type="inferred from homology"/>
<keyword evidence="4" id="KW-1133">Transmembrane helix</keyword>
<gene>
    <name evidence="7" type="ORF">AFUS01_LOCUS12944</name>
</gene>
<name>A0A8J2NYM3_9HEXA</name>
<dbReference type="PANTHER" id="PTHR45624:SF12">
    <property type="entry name" value="MITOCHONDRIAL ORNITHINE TRANSPORTER 1"/>
    <property type="match status" value="1"/>
</dbReference>
<keyword evidence="2 6" id="KW-0813">Transport</keyword>
<dbReference type="EMBL" id="CAJVCH010103488">
    <property type="protein sequence ID" value="CAG7723888.1"/>
    <property type="molecule type" value="Genomic_DNA"/>
</dbReference>
<evidence type="ECO:0000256" key="5">
    <source>
        <dbReference type="PROSITE-ProRule" id="PRU00282"/>
    </source>
</evidence>
<accession>A0A8J2NYM3</accession>
<comment type="caution">
    <text evidence="7">The sequence shown here is derived from an EMBL/GenBank/DDBJ whole genome shotgun (WGS) entry which is preliminary data.</text>
</comment>
<evidence type="ECO:0000256" key="6">
    <source>
        <dbReference type="RuleBase" id="RU000488"/>
    </source>
</evidence>
<dbReference type="InterPro" id="IPR050567">
    <property type="entry name" value="Mitochondrial_Carrier"/>
</dbReference>
<keyword evidence="5" id="KW-0472">Membrane</keyword>
<dbReference type="PROSITE" id="PS50920">
    <property type="entry name" value="SOLCAR"/>
    <property type="match status" value="3"/>
</dbReference>
<keyword evidence="3" id="KW-0677">Repeat</keyword>
<evidence type="ECO:0000313" key="7">
    <source>
        <dbReference type="EMBL" id="CAG7723888.1"/>
    </source>
</evidence>
<dbReference type="Proteomes" id="UP000708208">
    <property type="component" value="Unassembled WGS sequence"/>
</dbReference>
<dbReference type="InterPro" id="IPR018108">
    <property type="entry name" value="MCP_transmembrane"/>
</dbReference>
<reference evidence="7" key="1">
    <citation type="submission" date="2021-06" db="EMBL/GenBank/DDBJ databases">
        <authorList>
            <person name="Hodson N. C."/>
            <person name="Mongue J. A."/>
            <person name="Jaron S. K."/>
        </authorList>
    </citation>
    <scope>NUCLEOTIDE SEQUENCE</scope>
</reference>
<dbReference type="GO" id="GO:0016020">
    <property type="term" value="C:membrane"/>
    <property type="evidence" value="ECO:0007669"/>
    <property type="project" value="UniProtKB-UniRule"/>
</dbReference>
<evidence type="ECO:0000313" key="8">
    <source>
        <dbReference type="Proteomes" id="UP000708208"/>
    </source>
</evidence>
<evidence type="ECO:0000256" key="3">
    <source>
        <dbReference type="ARBA" id="ARBA00022737"/>
    </source>
</evidence>
<dbReference type="PANTHER" id="PTHR45624">
    <property type="entry name" value="MITOCHONDRIAL BASIC AMINO ACIDS TRANSPORTER-RELATED"/>
    <property type="match status" value="1"/>
</dbReference>
<dbReference type="FunFam" id="1.50.40.10:FF:000225">
    <property type="entry name" value="Mitochondrial ornithine transporter 1"/>
    <property type="match status" value="1"/>
</dbReference>
<keyword evidence="5 6" id="KW-0812">Transmembrane</keyword>
<evidence type="ECO:0008006" key="9">
    <source>
        <dbReference type="Google" id="ProtNLM"/>
    </source>
</evidence>
<comment type="similarity">
    <text evidence="1 6">Belongs to the mitochondrial carrier (TC 2.A.29) family.</text>
</comment>
<feature type="repeat" description="Solcar" evidence="5">
    <location>
        <begin position="50"/>
        <end position="136"/>
    </location>
</feature>
<evidence type="ECO:0000256" key="1">
    <source>
        <dbReference type="ARBA" id="ARBA00006375"/>
    </source>
</evidence>
<dbReference type="GO" id="GO:1990575">
    <property type="term" value="P:mitochondrial L-ornithine transmembrane transport"/>
    <property type="evidence" value="ECO:0007669"/>
    <property type="project" value="TreeGrafter"/>
</dbReference>
<feature type="repeat" description="Solcar" evidence="5">
    <location>
        <begin position="263"/>
        <end position="346"/>
    </location>
</feature>
<dbReference type="OrthoDB" id="409586at2759"/>
<organism evidence="7 8">
    <name type="scientific">Allacma fusca</name>
    <dbReference type="NCBI Taxonomy" id="39272"/>
    <lineage>
        <taxon>Eukaryota</taxon>
        <taxon>Metazoa</taxon>
        <taxon>Ecdysozoa</taxon>
        <taxon>Arthropoda</taxon>
        <taxon>Hexapoda</taxon>
        <taxon>Collembola</taxon>
        <taxon>Symphypleona</taxon>
        <taxon>Sminthuridae</taxon>
        <taxon>Allacma</taxon>
    </lineage>
</organism>
<protein>
    <recommendedName>
        <fullName evidence="9">Mitochondrial ornithine transporter 1</fullName>
    </recommendedName>
</protein>
<evidence type="ECO:0000256" key="2">
    <source>
        <dbReference type="ARBA" id="ARBA00022448"/>
    </source>
</evidence>
<sequence>FLIGSRNNTTVPHFTFQFGNNRIGVGLVVLIDTSSFQIKMKDTSKAVGGKDAFIDLISGTAGGIACVYVGQPGDTIKVKMQTFPSVYSKGMIDCFMKTLRKDGIRRGLYAGTTPALIANIAENSILFAAYGVCQKGVAVCCSQPLDNMNPFYNAIAGFLAGFFSSFTLCPTELIKCRLQAMRETLSTEASINIAGSASAQLRLQSIGPWTLSKKIFVEEGFFGFYRGLTSTFAREMPGYFFFFGGYELSRHFLTPPGKTKDEIGWIRTIMCGGIGGAALWIAIFPTDVVKSRIQVSSVNQTMIHCMTEIIRKEGVRALYSGLGPTLIRTFPATGALFLAYEHTKQILNTLLKS</sequence>